<evidence type="ECO:0000313" key="2">
    <source>
        <dbReference type="Proteomes" id="UP001207468"/>
    </source>
</evidence>
<dbReference type="EMBL" id="JAGFNK010000104">
    <property type="protein sequence ID" value="KAI9508007.1"/>
    <property type="molecule type" value="Genomic_DNA"/>
</dbReference>
<organism evidence="1 2">
    <name type="scientific">Russula earlei</name>
    <dbReference type="NCBI Taxonomy" id="71964"/>
    <lineage>
        <taxon>Eukaryota</taxon>
        <taxon>Fungi</taxon>
        <taxon>Dikarya</taxon>
        <taxon>Basidiomycota</taxon>
        <taxon>Agaricomycotina</taxon>
        <taxon>Agaricomycetes</taxon>
        <taxon>Russulales</taxon>
        <taxon>Russulaceae</taxon>
        <taxon>Russula</taxon>
    </lineage>
</organism>
<proteinExistence type="predicted"/>
<sequence>MMFMLQDVIGLRERGWIPSTIMPVPSLQNIPYDLLLSIVQHLDLADIYALQSTCKYLRYGIRTRPVYRELAASLLRRCRALPLYGFNQISDLSTDQLVEVVNHAARLERGWLTRTPRPALNAFVPKGEEPVDGIAMGGTKPKCWYKVARTPPDEEVDWLFPITAGYMICATKSGKVVCWDVHRDVGIAEWNHGERWELLWARVEFERRAIYFTTAKVLRGRDDEKVMQFELMQIHFPEQTSDSDEQLDPYFSTLRSFKTLGIVMNVFTLDPEARLLVGLMRISRFNSIGLYVLLDWNKEEYVFVDTAIQWTNTANWSCIVCDGSIVIHSEEATFACQHFFPLSALSQHVTVFNTSPSFVPRMTTRLKPTRSISRGFIFPVLPPESNVLPFLQPIVHNILIAGSANQIHPIVVPQVQDPTPPTDVNNLPNPWIDRLWYPESAGCVRQWWPTLPSIPRLRSSAVLFSQRHPYTNVTKYVLAQHYFTVPLSTSNAETDASDATMRMWYVSVPFEVVCVSDEVTEDDLTADAPPRQRPLFAVDFGHAVWLEHVRTADEEDEEPYERRQKRLRFVSFPGVRLEGEGYAVWSGISGGGGPDGTFEMEGTVRTLAIPEELDLHEVNEINLDQSQGIVILSVRQGKMFILSYE</sequence>
<reference evidence="1" key="1">
    <citation type="submission" date="2021-03" db="EMBL/GenBank/DDBJ databases">
        <title>Evolutionary priming and transition to the ectomycorrhizal habit in an iconic lineage of mushroom-forming fungi: is preadaptation a requirement?</title>
        <authorList>
            <consortium name="DOE Joint Genome Institute"/>
            <person name="Looney B.P."/>
            <person name="Miyauchi S."/>
            <person name="Morin E."/>
            <person name="Drula E."/>
            <person name="Courty P.E."/>
            <person name="Chicoki N."/>
            <person name="Fauchery L."/>
            <person name="Kohler A."/>
            <person name="Kuo A."/>
            <person name="LaButti K."/>
            <person name="Pangilinan J."/>
            <person name="Lipzen A."/>
            <person name="Riley R."/>
            <person name="Andreopoulos W."/>
            <person name="He G."/>
            <person name="Johnson J."/>
            <person name="Barry K.W."/>
            <person name="Grigoriev I.V."/>
            <person name="Nagy L."/>
            <person name="Hibbett D."/>
            <person name="Henrissat B."/>
            <person name="Matheny P.B."/>
            <person name="Labbe J."/>
            <person name="Martin A.F."/>
        </authorList>
    </citation>
    <scope>NUCLEOTIDE SEQUENCE</scope>
    <source>
        <strain evidence="1">BPL698</strain>
    </source>
</reference>
<protein>
    <submittedName>
        <fullName evidence="1">Uncharacterized protein</fullName>
    </submittedName>
</protein>
<accession>A0ACC0UAX7</accession>
<gene>
    <name evidence="1" type="ORF">F5148DRAFT_998650</name>
</gene>
<keyword evidence="2" id="KW-1185">Reference proteome</keyword>
<comment type="caution">
    <text evidence="1">The sequence shown here is derived from an EMBL/GenBank/DDBJ whole genome shotgun (WGS) entry which is preliminary data.</text>
</comment>
<name>A0ACC0UAX7_9AGAM</name>
<evidence type="ECO:0000313" key="1">
    <source>
        <dbReference type="EMBL" id="KAI9508007.1"/>
    </source>
</evidence>
<dbReference type="Proteomes" id="UP001207468">
    <property type="component" value="Unassembled WGS sequence"/>
</dbReference>